<proteinExistence type="inferred from homology"/>
<dbReference type="GO" id="GO:0008236">
    <property type="term" value="F:serine-type peptidase activity"/>
    <property type="evidence" value="ECO:0007669"/>
    <property type="project" value="UniProtKB-KW"/>
</dbReference>
<dbReference type="PANTHER" id="PTHR33209">
    <property type="entry name" value="PROTEASE 4"/>
    <property type="match status" value="1"/>
</dbReference>
<dbReference type="Gene3D" id="3.90.226.10">
    <property type="entry name" value="2-enoyl-CoA Hydratase, Chain A, domain 1"/>
    <property type="match status" value="2"/>
</dbReference>
<dbReference type="SUPFAM" id="SSF52096">
    <property type="entry name" value="ClpP/crotonase"/>
    <property type="match status" value="1"/>
</dbReference>
<dbReference type="GO" id="GO:0006508">
    <property type="term" value="P:proteolysis"/>
    <property type="evidence" value="ECO:0007669"/>
    <property type="project" value="UniProtKB-KW"/>
</dbReference>
<keyword evidence="4" id="KW-0720">Serine protease</keyword>
<keyword evidence="2" id="KW-0645">Protease</keyword>
<feature type="transmembrane region" description="Helical" evidence="5">
    <location>
        <begin position="12"/>
        <end position="30"/>
    </location>
</feature>
<comment type="caution">
    <text evidence="7">The sequence shown here is derived from an EMBL/GenBank/DDBJ whole genome shotgun (WGS) entry which is preliminary data.</text>
</comment>
<keyword evidence="5" id="KW-0472">Membrane</keyword>
<comment type="similarity">
    <text evidence="1">Belongs to the peptidase S49 family.</text>
</comment>
<evidence type="ECO:0000259" key="6">
    <source>
        <dbReference type="Pfam" id="PF01343"/>
    </source>
</evidence>
<accession>A0A2G9ZED1</accession>
<feature type="domain" description="Peptidase S49" evidence="6">
    <location>
        <begin position="125"/>
        <end position="273"/>
    </location>
</feature>
<name>A0A2G9ZED1_9BACT</name>
<evidence type="ECO:0000256" key="5">
    <source>
        <dbReference type="SAM" id="Phobius"/>
    </source>
</evidence>
<keyword evidence="5" id="KW-0812">Transmembrane</keyword>
<dbReference type="Proteomes" id="UP000230447">
    <property type="component" value="Unassembled WGS sequence"/>
</dbReference>
<protein>
    <submittedName>
        <fullName evidence="7">Signal peptide peptidase SppA</fullName>
    </submittedName>
</protein>
<dbReference type="Pfam" id="PF01343">
    <property type="entry name" value="Peptidase_S49"/>
    <property type="match status" value="1"/>
</dbReference>
<evidence type="ECO:0000256" key="3">
    <source>
        <dbReference type="ARBA" id="ARBA00022801"/>
    </source>
</evidence>
<organism evidence="7 8">
    <name type="scientific">bacterium (Candidatus Gribaldobacteria) CG23_combo_of_CG06-09_8_20_14_all_37_87_8</name>
    <dbReference type="NCBI Taxonomy" id="2014278"/>
    <lineage>
        <taxon>Bacteria</taxon>
        <taxon>Candidatus Gribaldobacteria</taxon>
    </lineage>
</organism>
<sequence length="282" mass="30586">MKIQNKKQAIFIVLKVVAVVAIIAASGIIIKDEIFWQLGSDIPGNDIEKDNCNVAGIVLQGSLVTYISPADYDIDGNLLVDQTSSEYIVYSINKAEKDDKIKAIILEIDSYGGSPVGAEEIAKALKNAKKPTVVLIREAGVSAGYWVATGANRIFASKNSDVGGIGASMSYLDNAKQNQKEGFTYNQLSSGKFKDAGDPNKTLSSEEVNLFMRDINILHQNFIKTVAENRSLDIEKVKGIADGSTMLGEMALENGLIDQIGGLPEAMEYLKSQIKEEAEICW</sequence>
<dbReference type="InterPro" id="IPR047272">
    <property type="entry name" value="S49_SppA_C"/>
</dbReference>
<evidence type="ECO:0000313" key="8">
    <source>
        <dbReference type="Proteomes" id="UP000230447"/>
    </source>
</evidence>
<dbReference type="InterPro" id="IPR002142">
    <property type="entry name" value="Peptidase_S49"/>
</dbReference>
<dbReference type="PANTHER" id="PTHR33209:SF1">
    <property type="entry name" value="PEPTIDASE S49 DOMAIN-CONTAINING PROTEIN"/>
    <property type="match status" value="1"/>
</dbReference>
<reference evidence="7 8" key="1">
    <citation type="submission" date="2017-09" db="EMBL/GenBank/DDBJ databases">
        <title>Depth-based differentiation of microbial function through sediment-hosted aquifers and enrichment of novel symbionts in the deep terrestrial subsurface.</title>
        <authorList>
            <person name="Probst A.J."/>
            <person name="Ladd B."/>
            <person name="Jarett J.K."/>
            <person name="Geller-Mcgrath D.E."/>
            <person name="Sieber C.M."/>
            <person name="Emerson J.B."/>
            <person name="Anantharaman K."/>
            <person name="Thomas B.C."/>
            <person name="Malmstrom R."/>
            <person name="Stieglmeier M."/>
            <person name="Klingl A."/>
            <person name="Woyke T."/>
            <person name="Ryan C.M."/>
            <person name="Banfield J.F."/>
        </authorList>
    </citation>
    <scope>NUCLEOTIDE SEQUENCE [LARGE SCALE GENOMIC DNA]</scope>
    <source>
        <strain evidence="7">CG23_combo_of_CG06-09_8_20_14_all_37_87_8</strain>
    </source>
</reference>
<dbReference type="AlphaFoldDB" id="A0A2G9ZED1"/>
<keyword evidence="5" id="KW-1133">Transmembrane helix</keyword>
<dbReference type="EMBL" id="PCSB01000064">
    <property type="protein sequence ID" value="PIP31532.1"/>
    <property type="molecule type" value="Genomic_DNA"/>
</dbReference>
<keyword evidence="3" id="KW-0378">Hydrolase</keyword>
<dbReference type="CDD" id="cd07023">
    <property type="entry name" value="S49_Sppa_N_C"/>
    <property type="match status" value="1"/>
</dbReference>
<evidence type="ECO:0000256" key="4">
    <source>
        <dbReference type="ARBA" id="ARBA00022825"/>
    </source>
</evidence>
<evidence type="ECO:0000256" key="2">
    <source>
        <dbReference type="ARBA" id="ARBA00022670"/>
    </source>
</evidence>
<dbReference type="InterPro" id="IPR004635">
    <property type="entry name" value="Pept_S49_SppA"/>
</dbReference>
<gene>
    <name evidence="7" type="primary">sppA</name>
    <name evidence="7" type="ORF">COX24_03095</name>
</gene>
<dbReference type="NCBIfam" id="TIGR00706">
    <property type="entry name" value="SppA_dom"/>
    <property type="match status" value="1"/>
</dbReference>
<evidence type="ECO:0000313" key="7">
    <source>
        <dbReference type="EMBL" id="PIP31532.1"/>
    </source>
</evidence>
<dbReference type="InterPro" id="IPR029045">
    <property type="entry name" value="ClpP/crotonase-like_dom_sf"/>
</dbReference>
<evidence type="ECO:0000256" key="1">
    <source>
        <dbReference type="ARBA" id="ARBA00008683"/>
    </source>
</evidence>